<protein>
    <recommendedName>
        <fullName evidence="2">Thioredoxin-like fold domain-containing protein</fullName>
    </recommendedName>
</protein>
<reference evidence="1" key="1">
    <citation type="journal article" date="2020" name="mSystems">
        <title>Genome- and Community-Level Interaction Insights into Carbon Utilization and Element Cycling Functions of Hydrothermarchaeota in Hydrothermal Sediment.</title>
        <authorList>
            <person name="Zhou Z."/>
            <person name="Liu Y."/>
            <person name="Xu W."/>
            <person name="Pan J."/>
            <person name="Luo Z.H."/>
            <person name="Li M."/>
        </authorList>
    </citation>
    <scope>NUCLEOTIDE SEQUENCE [LARGE SCALE GENOMIC DNA]</scope>
    <source>
        <strain evidence="1">SpSt-774</strain>
    </source>
</reference>
<dbReference type="EMBL" id="DTGZ01000098">
    <property type="protein sequence ID" value="HGV97706.1"/>
    <property type="molecule type" value="Genomic_DNA"/>
</dbReference>
<proteinExistence type="predicted"/>
<evidence type="ECO:0008006" key="2">
    <source>
        <dbReference type="Google" id="ProtNLM"/>
    </source>
</evidence>
<comment type="caution">
    <text evidence="1">The sequence shown here is derived from an EMBL/GenBank/DDBJ whole genome shotgun (WGS) entry which is preliminary data.</text>
</comment>
<dbReference type="SUPFAM" id="SSF52833">
    <property type="entry name" value="Thioredoxin-like"/>
    <property type="match status" value="1"/>
</dbReference>
<accession>A0A7C4TCG9</accession>
<dbReference type="Gene3D" id="3.40.30.10">
    <property type="entry name" value="Glutaredoxin"/>
    <property type="match status" value="1"/>
</dbReference>
<evidence type="ECO:0000313" key="1">
    <source>
        <dbReference type="EMBL" id="HGV97706.1"/>
    </source>
</evidence>
<organism evidence="1">
    <name type="scientific">candidate division WOR-3 bacterium</name>
    <dbReference type="NCBI Taxonomy" id="2052148"/>
    <lineage>
        <taxon>Bacteria</taxon>
        <taxon>Bacteria division WOR-3</taxon>
    </lineage>
</organism>
<gene>
    <name evidence="1" type="ORF">ENV60_05360</name>
</gene>
<dbReference type="AlphaFoldDB" id="A0A7C4TCG9"/>
<sequence>MEPVKGGIMKRVFIFGRETCPVCKDAYNKLCYFKEKERFDAEIQYFNMDTVEGLAEGAFYEVTDIPTIVILDGDRELVRWAKNPPISKEFLPYLK</sequence>
<name>A0A7C4TCG9_UNCW3</name>
<dbReference type="InterPro" id="IPR036249">
    <property type="entry name" value="Thioredoxin-like_sf"/>
</dbReference>